<evidence type="ECO:0000259" key="1">
    <source>
        <dbReference type="Pfam" id="PF14588"/>
    </source>
</evidence>
<dbReference type="CDD" id="cd02199">
    <property type="entry name" value="YjgF_YER057c_UK114_like_1"/>
    <property type="match status" value="1"/>
</dbReference>
<reference evidence="2 3" key="1">
    <citation type="journal article" date="2018" name="Int. J. Syst. Evol. Microbiol.">
        <title>Adhaeribacter swui sp. nov., isolated from wet mud.</title>
        <authorList>
            <person name="Kim D.U."/>
            <person name="Kim K.W."/>
            <person name="Kang M.S."/>
            <person name="Kim J.Y."/>
            <person name="Jang J.H."/>
            <person name="Kim M.K."/>
        </authorList>
    </citation>
    <scope>NUCLEOTIDE SEQUENCE [LARGE SCALE GENOMIC DNA]</scope>
    <source>
        <strain evidence="2 3">KCTC 52873</strain>
    </source>
</reference>
<accession>A0A7G7GBE2</accession>
<dbReference type="PANTHER" id="PTHR43760:SF1">
    <property type="entry name" value="ENDORIBONUCLEASE L-PSP_CHORISMATE MUTASE-LIKE DOMAIN-CONTAINING PROTEIN"/>
    <property type="match status" value="1"/>
</dbReference>
<feature type="domain" description="Endoribonuclease L-PSP/chorismate mutase-like" evidence="1">
    <location>
        <begin position="6"/>
        <end position="136"/>
    </location>
</feature>
<gene>
    <name evidence="2" type="ORF">HUW51_17730</name>
</gene>
<dbReference type="SUPFAM" id="SSF55298">
    <property type="entry name" value="YjgF-like"/>
    <property type="match status" value="1"/>
</dbReference>
<keyword evidence="3" id="KW-1185">Reference proteome</keyword>
<dbReference type="Pfam" id="PF14588">
    <property type="entry name" value="YjgF_endoribonc"/>
    <property type="match status" value="1"/>
</dbReference>
<evidence type="ECO:0000313" key="3">
    <source>
        <dbReference type="Proteomes" id="UP000515237"/>
    </source>
</evidence>
<organism evidence="2 3">
    <name type="scientific">Adhaeribacter swui</name>
    <dbReference type="NCBI Taxonomy" id="2086471"/>
    <lineage>
        <taxon>Bacteria</taxon>
        <taxon>Pseudomonadati</taxon>
        <taxon>Bacteroidota</taxon>
        <taxon>Cytophagia</taxon>
        <taxon>Cytophagales</taxon>
        <taxon>Hymenobacteraceae</taxon>
        <taxon>Adhaeribacter</taxon>
    </lineage>
</organism>
<dbReference type="Proteomes" id="UP000515237">
    <property type="component" value="Chromosome"/>
</dbReference>
<dbReference type="InterPro" id="IPR035959">
    <property type="entry name" value="RutC-like_sf"/>
</dbReference>
<dbReference type="KEGG" id="aswu:HUW51_17730"/>
<sequence>MNIHEKLAELGLQLPEPPKPGGNYVSVNIRGEIAYLAIQFPFKNGEVLYRGKLGSEISTEEGYKAMQLCALNVLAQINQYIGFDKVLGLNHFDAYYQAETDFDQAPAVVNGASDLFVQVLGDKGTHSRAIFGVAKLSRNFCVGLTATFTVI</sequence>
<dbReference type="PANTHER" id="PTHR43760">
    <property type="entry name" value="ENDORIBONUCLEASE-RELATED"/>
    <property type="match status" value="1"/>
</dbReference>
<name>A0A7G7GBE2_9BACT</name>
<dbReference type="RefSeq" id="WP_185270956.1">
    <property type="nucleotide sequence ID" value="NZ_CP055156.1"/>
</dbReference>
<dbReference type="EMBL" id="CP055156">
    <property type="protein sequence ID" value="QNF34476.1"/>
    <property type="molecule type" value="Genomic_DNA"/>
</dbReference>
<dbReference type="AlphaFoldDB" id="A0A7G7GBE2"/>
<protein>
    <submittedName>
        <fullName evidence="2">RidA family protein</fullName>
    </submittedName>
</protein>
<evidence type="ECO:0000313" key="2">
    <source>
        <dbReference type="EMBL" id="QNF34476.1"/>
    </source>
</evidence>
<dbReference type="InterPro" id="IPR013813">
    <property type="entry name" value="Endoribo_LPSP/chorism_mut-like"/>
</dbReference>
<proteinExistence type="predicted"/>
<dbReference type="Gene3D" id="3.30.1330.40">
    <property type="entry name" value="RutC-like"/>
    <property type="match status" value="1"/>
</dbReference>